<dbReference type="GO" id="GO:0016887">
    <property type="term" value="F:ATP hydrolysis activity"/>
    <property type="evidence" value="ECO:0007669"/>
    <property type="project" value="InterPro"/>
</dbReference>
<dbReference type="GO" id="GO:0005524">
    <property type="term" value="F:ATP binding"/>
    <property type="evidence" value="ECO:0007669"/>
    <property type="project" value="InterPro"/>
</dbReference>
<dbReference type="AlphaFoldDB" id="H2C4V6"/>
<accession>H2C4V6</accession>
<dbReference type="Pfam" id="PF07728">
    <property type="entry name" value="AAA_5"/>
    <property type="match status" value="1"/>
</dbReference>
<sequence>MTNEIGSTTKKVLVSQRIGEQITSRVNQLSHRVNRDTVEPNQLCGDQGPSAVQDVEEVFGETLKYPSTCREKVKSLKILDLTFTHMSRANRDLNDVSEEIIGLFKRNYVLMIPTRVYFDLKGLLNEMTSLLGSDDPYLMTKYLAYGFFLAWKYPVVGSYSLTFQNFEVALNPLLKIYREIPLLFSHSTEGILPFTEVLNRLTEDDRKKVSGIVPVREGKVKTNVYWHFNLLLYPLALADFVNLLPYDRQVREGGKISFQVTALYKALVMWSFHGKSDHMVLQELDHVLQNARNFLQGGGVEENLLSFDLLSNFRIAVEKLNDTLSREPGSGSLDLSRLRRFPSSLTPTLNETKVNCRGDGNPDLSDLYIPVDPRLLAAAMRIGNVLLVGPPGVGKTTLAMRFAKAMTGSEECYDVYTSNSLWFRRDVVGGESLEGNRTVWRSGLLVRAYVKASRLTDGYFYVIIDEINRADVDKAFGEMITVFSTNSPEESVDPKSPP</sequence>
<gene>
    <name evidence="2" type="ORF">MetMK1DRAFT_00004000</name>
</gene>
<dbReference type="Gene3D" id="3.40.50.300">
    <property type="entry name" value="P-loop containing nucleotide triphosphate hydrolases"/>
    <property type="match status" value="1"/>
</dbReference>
<proteinExistence type="predicted"/>
<dbReference type="CDD" id="cd00009">
    <property type="entry name" value="AAA"/>
    <property type="match status" value="1"/>
</dbReference>
<keyword evidence="3" id="KW-1185">Reference proteome</keyword>
<evidence type="ECO:0000313" key="2">
    <source>
        <dbReference type="EMBL" id="EHP69898.1"/>
    </source>
</evidence>
<name>H2C4V6_9CREN</name>
<organism evidence="2 3">
    <name type="scientific">Metallosphaera yellowstonensis MK1</name>
    <dbReference type="NCBI Taxonomy" id="671065"/>
    <lineage>
        <taxon>Archaea</taxon>
        <taxon>Thermoproteota</taxon>
        <taxon>Thermoprotei</taxon>
        <taxon>Sulfolobales</taxon>
        <taxon>Sulfolobaceae</taxon>
        <taxon>Metallosphaera</taxon>
    </lineage>
</organism>
<reference evidence="2 3" key="1">
    <citation type="submission" date="2012-01" db="EMBL/GenBank/DDBJ databases">
        <title>Improved High-Quality Draft sequence of Metallosphaera yellowstonensis MK1.</title>
        <authorList>
            <consortium name="US DOE Joint Genome Institute"/>
            <person name="Lucas S."/>
            <person name="Han J."/>
            <person name="Cheng J.-F."/>
            <person name="Goodwin L."/>
            <person name="Pitluck S."/>
            <person name="Peters L."/>
            <person name="Teshima H."/>
            <person name="Detter J.C."/>
            <person name="Han C."/>
            <person name="Tapia R."/>
            <person name="Land M."/>
            <person name="Hauser L."/>
            <person name="Kyrpides N."/>
            <person name="Kozubal M."/>
            <person name="Macur R.E."/>
            <person name="Jay Z."/>
            <person name="Inskeep W."/>
            <person name="Woyke T."/>
        </authorList>
    </citation>
    <scope>NUCLEOTIDE SEQUENCE [LARGE SCALE GENOMIC DNA]</scope>
    <source>
        <strain evidence="2 3">MK1</strain>
    </source>
</reference>
<dbReference type="HOGENOM" id="CLU_547049_0_0_2"/>
<dbReference type="InterPro" id="IPR052934">
    <property type="entry name" value="Methyl-DNA_Rec/Restrict_Enz"/>
</dbReference>
<dbReference type="InterPro" id="IPR011704">
    <property type="entry name" value="ATPase_dyneun-rel_AAA"/>
</dbReference>
<dbReference type="eggNOG" id="arCOG03779">
    <property type="taxonomic scope" value="Archaea"/>
</dbReference>
<dbReference type="Proteomes" id="UP000003980">
    <property type="component" value="Unassembled WGS sequence"/>
</dbReference>
<dbReference type="SUPFAM" id="SSF52540">
    <property type="entry name" value="P-loop containing nucleoside triphosphate hydrolases"/>
    <property type="match status" value="1"/>
</dbReference>
<dbReference type="PANTHER" id="PTHR37291:SF1">
    <property type="entry name" value="TYPE IV METHYL-DIRECTED RESTRICTION ENZYME ECOKMCRB SUBUNIT"/>
    <property type="match status" value="1"/>
</dbReference>
<evidence type="ECO:0000259" key="1">
    <source>
        <dbReference type="Pfam" id="PF07728"/>
    </source>
</evidence>
<dbReference type="InterPro" id="IPR027417">
    <property type="entry name" value="P-loop_NTPase"/>
</dbReference>
<feature type="domain" description="ATPase dynein-related AAA" evidence="1">
    <location>
        <begin position="384"/>
        <end position="486"/>
    </location>
</feature>
<evidence type="ECO:0000313" key="3">
    <source>
        <dbReference type="Proteomes" id="UP000003980"/>
    </source>
</evidence>
<dbReference type="PANTHER" id="PTHR37291">
    <property type="entry name" value="5-METHYLCYTOSINE-SPECIFIC RESTRICTION ENZYME B"/>
    <property type="match status" value="1"/>
</dbReference>
<protein>
    <submittedName>
        <fullName evidence="2">ATPase family protein associated with various cellular activities (AAA)</fullName>
    </submittedName>
</protein>
<dbReference type="EMBL" id="JH597761">
    <property type="protein sequence ID" value="EHP69898.1"/>
    <property type="molecule type" value="Genomic_DNA"/>
</dbReference>